<feature type="domain" description="Alpha/beta hydrolase fold-3" evidence="4">
    <location>
        <begin position="76"/>
        <end position="279"/>
    </location>
</feature>
<reference evidence="6" key="1">
    <citation type="submission" date="2018-12" db="EMBL/GenBank/DDBJ databases">
        <title>Tengunoibacter tsumagoiensis gen. nov., sp. nov., Dictyobacter kobayashii sp. nov., D. alpinus sp. nov., and D. joshuensis sp. nov. and description of Dictyobacteraceae fam. nov. within the order Ktedonobacterales isolated from Tengu-no-mugimeshi.</title>
        <authorList>
            <person name="Wang C.M."/>
            <person name="Zheng Y."/>
            <person name="Sakai Y."/>
            <person name="Toyoda A."/>
            <person name="Minakuchi Y."/>
            <person name="Abe K."/>
            <person name="Yokota A."/>
            <person name="Yabe S."/>
        </authorList>
    </citation>
    <scope>NUCLEOTIDE SEQUENCE [LARGE SCALE GENOMIC DNA]</scope>
    <source>
        <strain evidence="6">Uno11</strain>
    </source>
</reference>
<protein>
    <submittedName>
        <fullName evidence="5">Hydrolase</fullName>
    </submittedName>
</protein>
<dbReference type="PROSITE" id="PS01173">
    <property type="entry name" value="LIPASE_GDXG_HIS"/>
    <property type="match status" value="1"/>
</dbReference>
<dbReference type="Proteomes" id="UP000287188">
    <property type="component" value="Unassembled WGS sequence"/>
</dbReference>
<evidence type="ECO:0000256" key="3">
    <source>
        <dbReference type="PROSITE-ProRule" id="PRU10038"/>
    </source>
</evidence>
<proteinExistence type="inferred from homology"/>
<accession>A0A402AZ55</accession>
<feature type="active site" evidence="3">
    <location>
        <position position="150"/>
    </location>
</feature>
<dbReference type="InterPro" id="IPR029058">
    <property type="entry name" value="AB_hydrolase_fold"/>
</dbReference>
<dbReference type="InterPro" id="IPR013094">
    <property type="entry name" value="AB_hydrolase_3"/>
</dbReference>
<comment type="caution">
    <text evidence="5">The sequence shown here is derived from an EMBL/GenBank/DDBJ whole genome shotgun (WGS) entry which is preliminary data.</text>
</comment>
<dbReference type="PANTHER" id="PTHR48081:SF30">
    <property type="entry name" value="ACETYL-HYDROLASE LIPR-RELATED"/>
    <property type="match status" value="1"/>
</dbReference>
<name>A0A402AZ55_9CHLR</name>
<dbReference type="PANTHER" id="PTHR48081">
    <property type="entry name" value="AB HYDROLASE SUPERFAMILY PROTEIN C4A8.06C"/>
    <property type="match status" value="1"/>
</dbReference>
<evidence type="ECO:0000313" key="5">
    <source>
        <dbReference type="EMBL" id="GCE24382.1"/>
    </source>
</evidence>
<dbReference type="PROSITE" id="PS01174">
    <property type="entry name" value="LIPASE_GDXG_SER"/>
    <property type="match status" value="1"/>
</dbReference>
<dbReference type="OrthoDB" id="9815425at2"/>
<keyword evidence="2 5" id="KW-0378">Hydrolase</keyword>
<dbReference type="EMBL" id="BIFS01000002">
    <property type="protein sequence ID" value="GCE24382.1"/>
    <property type="molecule type" value="Genomic_DNA"/>
</dbReference>
<dbReference type="AlphaFoldDB" id="A0A402AZ55"/>
<dbReference type="RefSeq" id="WP_126557601.1">
    <property type="nucleotide sequence ID" value="NZ_BIFS01000002.1"/>
</dbReference>
<dbReference type="InterPro" id="IPR002168">
    <property type="entry name" value="Lipase_GDXG_HIS_AS"/>
</dbReference>
<dbReference type="Pfam" id="PF07859">
    <property type="entry name" value="Abhydrolase_3"/>
    <property type="match status" value="1"/>
</dbReference>
<organism evidence="5 6">
    <name type="scientific">Dictyobacter kobayashii</name>
    <dbReference type="NCBI Taxonomy" id="2014872"/>
    <lineage>
        <taxon>Bacteria</taxon>
        <taxon>Bacillati</taxon>
        <taxon>Chloroflexota</taxon>
        <taxon>Ktedonobacteria</taxon>
        <taxon>Ktedonobacterales</taxon>
        <taxon>Dictyobacteraceae</taxon>
        <taxon>Dictyobacter</taxon>
    </lineage>
</organism>
<evidence type="ECO:0000259" key="4">
    <source>
        <dbReference type="Pfam" id="PF07859"/>
    </source>
</evidence>
<evidence type="ECO:0000313" key="6">
    <source>
        <dbReference type="Proteomes" id="UP000287188"/>
    </source>
</evidence>
<keyword evidence="6" id="KW-1185">Reference proteome</keyword>
<dbReference type="Gene3D" id="3.40.50.1820">
    <property type="entry name" value="alpha/beta hydrolase"/>
    <property type="match status" value="1"/>
</dbReference>
<dbReference type="SUPFAM" id="SSF53474">
    <property type="entry name" value="alpha/beta-Hydrolases"/>
    <property type="match status" value="1"/>
</dbReference>
<comment type="similarity">
    <text evidence="1">Belongs to the 'GDXG' lipolytic enzyme family.</text>
</comment>
<sequence length="311" mass="33875">MSSWQAQLITLLLKQNVKRHFRRPVEVAQFRRRLNAQQRVAVPAGWQLKIVERAGFHDEWIEPLASAQTSQPDPLLLYLHGGGYIACSPRTHRSLTVALAVQSRMRCLSLDYPLAPEHPFPAALEATIAVYQQLLAGGEVPERIVLAGDSAGGGLALATLLKLRELALPLPAGAALFSPLTDLAATGASLQENEKSDAFFFARMIPDGARFYLGDNSSDVTNPLASPLYADLSGLPPLLVHASDSELLRDDAVRLVERARQQGVTVESQLWSKLPHVWQLFTPFMPEARASIASTATFLQACVVDVPVVSS</sequence>
<dbReference type="InterPro" id="IPR033140">
    <property type="entry name" value="Lipase_GDXG_put_SER_AS"/>
</dbReference>
<evidence type="ECO:0000256" key="1">
    <source>
        <dbReference type="ARBA" id="ARBA00010515"/>
    </source>
</evidence>
<evidence type="ECO:0000256" key="2">
    <source>
        <dbReference type="ARBA" id="ARBA00022801"/>
    </source>
</evidence>
<dbReference type="GO" id="GO:0004806">
    <property type="term" value="F:triacylglycerol lipase activity"/>
    <property type="evidence" value="ECO:0007669"/>
    <property type="project" value="TreeGrafter"/>
</dbReference>
<gene>
    <name evidence="5" type="ORF">KDK_81820</name>
</gene>
<dbReference type="InterPro" id="IPR050300">
    <property type="entry name" value="GDXG_lipolytic_enzyme"/>
</dbReference>